<accession>A0A0K1Q5V1</accession>
<dbReference type="EMBL" id="CP012333">
    <property type="protein sequence ID" value="AKV00765.1"/>
    <property type="molecule type" value="Genomic_DNA"/>
</dbReference>
<feature type="compositionally biased region" description="Basic and acidic residues" evidence="3">
    <location>
        <begin position="23"/>
        <end position="34"/>
    </location>
</feature>
<dbReference type="Gene3D" id="3.40.50.1820">
    <property type="entry name" value="alpha/beta hydrolase"/>
    <property type="match status" value="1"/>
</dbReference>
<evidence type="ECO:0000256" key="2">
    <source>
        <dbReference type="ARBA" id="ARBA00038115"/>
    </source>
</evidence>
<dbReference type="PANTHER" id="PTHR22946:SF9">
    <property type="entry name" value="POLYKETIDE TRANSFERASE AF380"/>
    <property type="match status" value="1"/>
</dbReference>
<keyword evidence="6" id="KW-1185">Reference proteome</keyword>
<dbReference type="InterPro" id="IPR050261">
    <property type="entry name" value="FrsA_esterase"/>
</dbReference>
<dbReference type="PANTHER" id="PTHR22946">
    <property type="entry name" value="DIENELACTONE HYDROLASE DOMAIN-CONTAINING PROTEIN-RELATED"/>
    <property type="match status" value="1"/>
</dbReference>
<dbReference type="RefSeq" id="WP_169928088.1">
    <property type="nucleotide sequence ID" value="NZ_CP012333.1"/>
</dbReference>
<dbReference type="KEGG" id="llu:AKJ09_07428"/>
<dbReference type="Pfam" id="PF00561">
    <property type="entry name" value="Abhydrolase_1"/>
    <property type="match status" value="1"/>
</dbReference>
<dbReference type="STRING" id="1391654.AKJ09_07428"/>
<dbReference type="Proteomes" id="UP000064967">
    <property type="component" value="Chromosome"/>
</dbReference>
<comment type="similarity">
    <text evidence="2">Belongs to the AB hydrolase superfamily. FUS2 hydrolase family.</text>
</comment>
<evidence type="ECO:0000313" key="5">
    <source>
        <dbReference type="EMBL" id="AKV00765.1"/>
    </source>
</evidence>
<sequence>MEELDSYLFNRHLRTPESPDSQPPKRESGRDVRIPARDGFPLEATIFERTHGRGLDEHASDPRARVIVIASATGVRRGFYAGFATYLAARGFDVVTFDYRGIGASRADEQSSASVTMRDWGELDLAAVVTWAADMLGDGRISVVGHSVGGQLLGLLPEPSRIRAAVTVGAQSGDYRLWPMPSRLLMALLWYGVVPSVTKMVGYLPGKLGIGEDLPPGVALEWARWCRTPDYLVGDGGDSRRASFARLEAPVLAYGFDDDGYAPEAAVDALMSFYTGARIERRQLGRSDGRFGHFGFFRRRHEALWNEVAGFLGKSR</sequence>
<dbReference type="InterPro" id="IPR017208">
    <property type="entry name" value="UCP037442_abhydr"/>
</dbReference>
<evidence type="ECO:0000256" key="3">
    <source>
        <dbReference type="SAM" id="MobiDB-lite"/>
    </source>
</evidence>
<dbReference type="InterPro" id="IPR000073">
    <property type="entry name" value="AB_hydrolase_1"/>
</dbReference>
<dbReference type="PATRIC" id="fig|1391654.3.peg.7542"/>
<dbReference type="AlphaFoldDB" id="A0A0K1Q5V1"/>
<protein>
    <submittedName>
        <fullName evidence="5">Hydrolase of the alpha/beta superfamily</fullName>
    </submittedName>
</protein>
<feature type="region of interest" description="Disordered" evidence="3">
    <location>
        <begin position="1"/>
        <end position="34"/>
    </location>
</feature>
<feature type="domain" description="AB hydrolase-1" evidence="4">
    <location>
        <begin position="72"/>
        <end position="181"/>
    </location>
</feature>
<reference evidence="5 6" key="1">
    <citation type="submission" date="2015-08" db="EMBL/GenBank/DDBJ databases">
        <authorList>
            <person name="Babu N.S."/>
            <person name="Beckwith C.J."/>
            <person name="Beseler K.G."/>
            <person name="Brison A."/>
            <person name="Carone J.V."/>
            <person name="Caskin T.P."/>
            <person name="Diamond M."/>
            <person name="Durham M.E."/>
            <person name="Foxe J.M."/>
            <person name="Go M."/>
            <person name="Henderson B.A."/>
            <person name="Jones I.B."/>
            <person name="McGettigan J.A."/>
            <person name="Micheletti S.J."/>
            <person name="Nasrallah M.E."/>
            <person name="Ortiz D."/>
            <person name="Piller C.R."/>
            <person name="Privatt S.R."/>
            <person name="Schneider S.L."/>
            <person name="Sharp S."/>
            <person name="Smith T.C."/>
            <person name="Stanton J.D."/>
            <person name="Ullery H.E."/>
            <person name="Wilson R.J."/>
            <person name="Serrano M.G."/>
            <person name="Buck G."/>
            <person name="Lee V."/>
            <person name="Wang Y."/>
            <person name="Carvalho R."/>
            <person name="Voegtly L."/>
            <person name="Shi R."/>
            <person name="Duckworth R."/>
            <person name="Johnson A."/>
            <person name="Loviza R."/>
            <person name="Walstead R."/>
            <person name="Shah Z."/>
            <person name="Kiflezghi M."/>
            <person name="Wade K."/>
            <person name="Ball S.L."/>
            <person name="Bradley K.W."/>
            <person name="Asai D.J."/>
            <person name="Bowman C.A."/>
            <person name="Russell D.A."/>
            <person name="Pope W.H."/>
            <person name="Jacobs-Sera D."/>
            <person name="Hendrix R.W."/>
            <person name="Hatfull G.F."/>
        </authorList>
    </citation>
    <scope>NUCLEOTIDE SEQUENCE [LARGE SCALE GENOMIC DNA]</scope>
    <source>
        <strain evidence="5 6">DSM 27648</strain>
    </source>
</reference>
<proteinExistence type="inferred from homology"/>
<dbReference type="InterPro" id="IPR029058">
    <property type="entry name" value="AB_hydrolase_fold"/>
</dbReference>
<keyword evidence="1 5" id="KW-0378">Hydrolase</keyword>
<dbReference type="SUPFAM" id="SSF53474">
    <property type="entry name" value="alpha/beta-Hydrolases"/>
    <property type="match status" value="1"/>
</dbReference>
<evidence type="ECO:0000259" key="4">
    <source>
        <dbReference type="Pfam" id="PF00561"/>
    </source>
</evidence>
<dbReference type="PIRSF" id="PIRSF037442">
    <property type="entry name" value="UCP037442_abhydr"/>
    <property type="match status" value="1"/>
</dbReference>
<dbReference type="GO" id="GO:0052689">
    <property type="term" value="F:carboxylic ester hydrolase activity"/>
    <property type="evidence" value="ECO:0007669"/>
    <property type="project" value="UniProtKB-ARBA"/>
</dbReference>
<gene>
    <name evidence="5" type="ORF">AKJ09_07428</name>
</gene>
<organism evidence="5 6">
    <name type="scientific">Labilithrix luteola</name>
    <dbReference type="NCBI Taxonomy" id="1391654"/>
    <lineage>
        <taxon>Bacteria</taxon>
        <taxon>Pseudomonadati</taxon>
        <taxon>Myxococcota</taxon>
        <taxon>Polyangia</taxon>
        <taxon>Polyangiales</taxon>
        <taxon>Labilitrichaceae</taxon>
        <taxon>Labilithrix</taxon>
    </lineage>
</organism>
<name>A0A0K1Q5V1_9BACT</name>
<evidence type="ECO:0000256" key="1">
    <source>
        <dbReference type="ARBA" id="ARBA00022801"/>
    </source>
</evidence>
<evidence type="ECO:0000313" key="6">
    <source>
        <dbReference type="Proteomes" id="UP000064967"/>
    </source>
</evidence>